<dbReference type="SUPFAM" id="SSF82549">
    <property type="entry name" value="DAK1/DegV-like"/>
    <property type="match status" value="1"/>
</dbReference>
<keyword evidence="17" id="KW-1185">Reference proteome</keyword>
<keyword evidence="5" id="KW-0547">Nucleotide-binding</keyword>
<dbReference type="eggNOG" id="KOG2426">
    <property type="taxonomic scope" value="Eukaryota"/>
</dbReference>
<dbReference type="VEuPathDB" id="FungiDB:SJAG_04320"/>
<gene>
    <name evidence="16" type="primary">dak1</name>
    <name evidence="15" type="ORF">SJAG_04320</name>
</gene>
<evidence type="ECO:0000259" key="14">
    <source>
        <dbReference type="PROSITE" id="PS51481"/>
    </source>
</evidence>
<dbReference type="AlphaFoldDB" id="B6K6I7"/>
<dbReference type="PROSITE" id="PS51480">
    <property type="entry name" value="DHAL"/>
    <property type="match status" value="1"/>
</dbReference>
<keyword evidence="6 15" id="KW-0418">Kinase</keyword>
<dbReference type="NCBIfam" id="TIGR02361">
    <property type="entry name" value="dak_ATP"/>
    <property type="match status" value="1"/>
</dbReference>
<evidence type="ECO:0000256" key="11">
    <source>
        <dbReference type="PIRSR" id="PIRSR612734-1"/>
    </source>
</evidence>
<dbReference type="FunFam" id="1.25.40.340:FF:000001">
    <property type="entry name" value="Dihydroxyacetone kinase 1"/>
    <property type="match status" value="1"/>
</dbReference>
<dbReference type="HOGENOM" id="CLU_017054_6_0_1"/>
<organism evidence="15 17">
    <name type="scientific">Schizosaccharomyces japonicus (strain yFS275 / FY16936)</name>
    <name type="common">Fission yeast</name>
    <dbReference type="NCBI Taxonomy" id="402676"/>
    <lineage>
        <taxon>Eukaryota</taxon>
        <taxon>Fungi</taxon>
        <taxon>Dikarya</taxon>
        <taxon>Ascomycota</taxon>
        <taxon>Taphrinomycotina</taxon>
        <taxon>Schizosaccharomycetes</taxon>
        <taxon>Schizosaccharomycetales</taxon>
        <taxon>Schizosaccharomycetaceae</taxon>
        <taxon>Schizosaccharomyces</taxon>
    </lineage>
</organism>
<evidence type="ECO:0000313" key="16">
    <source>
        <dbReference type="JaponicusDB" id="SJAG_04320"/>
    </source>
</evidence>
<dbReference type="FunFam" id="3.40.50.10440:FF:000001">
    <property type="entry name" value="Dihydroxyacetone kinase, DhaK subunit"/>
    <property type="match status" value="1"/>
</dbReference>
<dbReference type="PANTHER" id="PTHR28629">
    <property type="entry name" value="TRIOKINASE/FMN CYCLASE"/>
    <property type="match status" value="1"/>
</dbReference>
<dbReference type="InterPro" id="IPR012734">
    <property type="entry name" value="DhaK_ATP"/>
</dbReference>
<keyword evidence="7" id="KW-0319">Glycerol metabolism</keyword>
<evidence type="ECO:0000256" key="9">
    <source>
        <dbReference type="ARBA" id="ARBA00047974"/>
    </source>
</evidence>
<name>B6K6I7_SCHJY</name>
<dbReference type="InterPro" id="IPR036117">
    <property type="entry name" value="DhaL_dom_sf"/>
</dbReference>
<evidence type="ECO:0000256" key="6">
    <source>
        <dbReference type="ARBA" id="ARBA00022777"/>
    </source>
</evidence>
<dbReference type="OrthoDB" id="1724672at2759"/>
<dbReference type="InterPro" id="IPR004007">
    <property type="entry name" value="DhaL_dom"/>
</dbReference>
<dbReference type="OMA" id="ALNMNGF"/>
<comment type="catalytic activity">
    <reaction evidence="9">
        <text>D-glyceraldehyde + ATP = D-glyceraldehyde 3-phosphate + ADP + H(+)</text>
        <dbReference type="Rhea" id="RHEA:13941"/>
        <dbReference type="ChEBI" id="CHEBI:15378"/>
        <dbReference type="ChEBI" id="CHEBI:17378"/>
        <dbReference type="ChEBI" id="CHEBI:30616"/>
        <dbReference type="ChEBI" id="CHEBI:59776"/>
        <dbReference type="ChEBI" id="CHEBI:456216"/>
        <dbReference type="EC" id="2.7.1.28"/>
    </reaction>
</comment>
<evidence type="ECO:0000259" key="13">
    <source>
        <dbReference type="PROSITE" id="PS51480"/>
    </source>
</evidence>
<dbReference type="InterPro" id="IPR004006">
    <property type="entry name" value="DhaK_dom"/>
</dbReference>
<feature type="domain" description="DhaK" evidence="14">
    <location>
        <begin position="8"/>
        <end position="349"/>
    </location>
</feature>
<dbReference type="Pfam" id="PF02733">
    <property type="entry name" value="Dak1"/>
    <property type="match status" value="1"/>
</dbReference>
<evidence type="ECO:0000256" key="7">
    <source>
        <dbReference type="ARBA" id="ARBA00022798"/>
    </source>
</evidence>
<accession>B6K6I7</accession>
<evidence type="ECO:0000256" key="5">
    <source>
        <dbReference type="ARBA" id="ARBA00022741"/>
    </source>
</evidence>
<feature type="active site" description="Tele-hemiaminal-histidine intermediate" evidence="11">
    <location>
        <position position="221"/>
    </location>
</feature>
<dbReference type="SMART" id="SM01120">
    <property type="entry name" value="Dak2"/>
    <property type="match status" value="1"/>
</dbReference>
<dbReference type="FunFam" id="3.30.1180.20:FF:000001">
    <property type="entry name" value="Dihydroxyacetone kinase 1"/>
    <property type="match status" value="1"/>
</dbReference>
<comment type="pathway">
    <text evidence="2">Polyol metabolism; glycerol fermentation; glycerone phosphate from glycerol (oxidative route): step 2/2.</text>
</comment>
<dbReference type="EMBL" id="KE651167">
    <property type="protein sequence ID" value="EEB09141.1"/>
    <property type="molecule type" value="Genomic_DNA"/>
</dbReference>
<dbReference type="Gene3D" id="3.30.1180.20">
    <property type="entry name" value="Dihydroxyacetone kinase, domain 2"/>
    <property type="match status" value="1"/>
</dbReference>
<feature type="binding site" evidence="12">
    <location>
        <position position="104"/>
    </location>
    <ligand>
        <name>substrate</name>
    </ligand>
</feature>
<evidence type="ECO:0000256" key="10">
    <source>
        <dbReference type="ARBA" id="ARBA00048898"/>
    </source>
</evidence>
<dbReference type="GeneID" id="7052582"/>
<evidence type="ECO:0000256" key="1">
    <source>
        <dbReference type="ARBA" id="ARBA00003264"/>
    </source>
</evidence>
<dbReference type="PANTHER" id="PTHR28629:SF14">
    <property type="entry name" value="DIHYDROXYACETONE KINASE 1"/>
    <property type="match status" value="1"/>
</dbReference>
<dbReference type="PROSITE" id="PS51481">
    <property type="entry name" value="DHAK"/>
    <property type="match status" value="1"/>
</dbReference>
<feature type="binding site" evidence="12">
    <location>
        <begin position="53"/>
        <end position="56"/>
    </location>
    <ligand>
        <name>substrate</name>
    </ligand>
</feature>
<reference evidence="15 17" key="1">
    <citation type="journal article" date="2011" name="Science">
        <title>Comparative functional genomics of the fission yeasts.</title>
        <authorList>
            <person name="Rhind N."/>
            <person name="Chen Z."/>
            <person name="Yassour M."/>
            <person name="Thompson D.A."/>
            <person name="Haas B.J."/>
            <person name="Habib N."/>
            <person name="Wapinski I."/>
            <person name="Roy S."/>
            <person name="Lin M.F."/>
            <person name="Heiman D.I."/>
            <person name="Young S.K."/>
            <person name="Furuya K."/>
            <person name="Guo Y."/>
            <person name="Pidoux A."/>
            <person name="Chen H.M."/>
            <person name="Robbertse B."/>
            <person name="Goldberg J.M."/>
            <person name="Aoki K."/>
            <person name="Bayne E.H."/>
            <person name="Berlin A.M."/>
            <person name="Desjardins C.A."/>
            <person name="Dobbs E."/>
            <person name="Dukaj L."/>
            <person name="Fan L."/>
            <person name="FitzGerald M.G."/>
            <person name="French C."/>
            <person name="Gujja S."/>
            <person name="Hansen K."/>
            <person name="Keifenheim D."/>
            <person name="Levin J.Z."/>
            <person name="Mosher R.A."/>
            <person name="Mueller C.A."/>
            <person name="Pfiffner J."/>
            <person name="Priest M."/>
            <person name="Russ C."/>
            <person name="Smialowska A."/>
            <person name="Swoboda P."/>
            <person name="Sykes S.M."/>
            <person name="Vaughn M."/>
            <person name="Vengrova S."/>
            <person name="Yoder R."/>
            <person name="Zeng Q."/>
            <person name="Allshire R."/>
            <person name="Baulcombe D."/>
            <person name="Birren B.W."/>
            <person name="Brown W."/>
            <person name="Ekwall K."/>
            <person name="Kellis M."/>
            <person name="Leatherwood J."/>
            <person name="Levin H."/>
            <person name="Margalit H."/>
            <person name="Martienssen R."/>
            <person name="Nieduszynski C.A."/>
            <person name="Spatafora J.W."/>
            <person name="Friedman N."/>
            <person name="Dalgaard J.Z."/>
            <person name="Baumann P."/>
            <person name="Niki H."/>
            <person name="Regev A."/>
            <person name="Nusbaum C."/>
        </authorList>
    </citation>
    <scope>NUCLEOTIDE SEQUENCE [LARGE SCALE GENOMIC DNA]</scope>
    <source>
        <strain evidence="17">yFS275 / FY16936</strain>
    </source>
</reference>
<dbReference type="Pfam" id="PF02734">
    <property type="entry name" value="Dak2"/>
    <property type="match status" value="1"/>
</dbReference>
<evidence type="ECO:0000256" key="2">
    <source>
        <dbReference type="ARBA" id="ARBA00004778"/>
    </source>
</evidence>
<evidence type="ECO:0000313" key="15">
    <source>
        <dbReference type="EMBL" id="EEB09141.1"/>
    </source>
</evidence>
<dbReference type="GO" id="GO:0005829">
    <property type="term" value="C:cytosol"/>
    <property type="evidence" value="ECO:0000318"/>
    <property type="project" value="GO_Central"/>
</dbReference>
<evidence type="ECO:0000256" key="12">
    <source>
        <dbReference type="PIRSR" id="PIRSR612734-2"/>
    </source>
</evidence>
<keyword evidence="8" id="KW-0067">ATP-binding</keyword>
<evidence type="ECO:0000256" key="8">
    <source>
        <dbReference type="ARBA" id="ARBA00022840"/>
    </source>
</evidence>
<comment type="similarity">
    <text evidence="3">Belongs to the dihydroxyacetone kinase (DAK) family.</text>
</comment>
<evidence type="ECO:0000256" key="3">
    <source>
        <dbReference type="ARBA" id="ARBA00008757"/>
    </source>
</evidence>
<proteinExistence type="inferred from homology"/>
<dbReference type="GO" id="GO:0004371">
    <property type="term" value="F:glycerone kinase activity"/>
    <property type="evidence" value="ECO:0000318"/>
    <property type="project" value="GO_Central"/>
</dbReference>
<dbReference type="InterPro" id="IPR050861">
    <property type="entry name" value="Dihydroxyacetone_Kinase"/>
</dbReference>
<dbReference type="UniPathway" id="UPA00617">
    <property type="reaction ID" value="UER00669"/>
</dbReference>
<dbReference type="RefSeq" id="XP_002175434.1">
    <property type="nucleotide sequence ID" value="XM_002175398.2"/>
</dbReference>
<evidence type="ECO:0000256" key="4">
    <source>
        <dbReference type="ARBA" id="ARBA00022679"/>
    </source>
</evidence>
<comment type="catalytic activity">
    <reaction evidence="10">
        <text>dihydroxyacetone + ATP = dihydroxyacetone phosphate + ADP + H(+)</text>
        <dbReference type="Rhea" id="RHEA:15773"/>
        <dbReference type="ChEBI" id="CHEBI:15378"/>
        <dbReference type="ChEBI" id="CHEBI:16016"/>
        <dbReference type="ChEBI" id="CHEBI:30616"/>
        <dbReference type="ChEBI" id="CHEBI:57642"/>
        <dbReference type="ChEBI" id="CHEBI:456216"/>
        <dbReference type="EC" id="2.7.1.29"/>
    </reaction>
</comment>
<feature type="domain" description="DhaL" evidence="13">
    <location>
        <begin position="384"/>
        <end position="580"/>
    </location>
</feature>
<dbReference type="GO" id="GO:0050354">
    <property type="term" value="F:triokinase activity"/>
    <property type="evidence" value="ECO:0007669"/>
    <property type="project" value="UniProtKB-EC"/>
</dbReference>
<keyword evidence="4" id="KW-0808">Transferase</keyword>
<dbReference type="SUPFAM" id="SSF101473">
    <property type="entry name" value="DhaL-like"/>
    <property type="match status" value="1"/>
</dbReference>
<dbReference type="JaponicusDB" id="SJAG_04320">
    <property type="gene designation" value="dak1"/>
</dbReference>
<dbReference type="Gene3D" id="1.25.40.340">
    <property type="match status" value="1"/>
</dbReference>
<sequence length="580" mass="62368">MDKHFINNPEELVVESLKSLTAVNHTLSVNEHEKIVYYHDYDKKKVTIISGGGAGHEPTHAAFVGKGMLTAAVSGSIFASPSSKQVYTGIEQVKSDAGTLVICKNYTGDILHFGMALERQKTTGKNIEMVAVADDVAVGREKGGKVGRRGLAGTVIVHKVSGAAAEAGAGLQTVAAIARHAIANLVSIGASLAHVHVPGREDTDNEDSVKHNELELGMGIHNEPGCRRISPIPKIDDLICDMLKQLLDQNDKDRAYVNIQKSDEVVLLVNNLGGLSVLEFGAIASKVKELLEANYGIKPVRILAGTLITSLNGLGFSITLLRATDRLNLEGKEWSLVDLLDAPTQATGWPYTEPAPLNSVNKLSDVEIKDNTDVIKSPVAMNKEAVRNAIINSMNTLIEQEPIITKYDTIAGDGDCGTTLKRGAEAVLEYVKSDKFTDDPILMARQIADVVENNMDGTSGALYAIFFHSFAKGVSEKVQELKKVDTEVWAAACRIALDTLYRYTPARVGDRTMCDALIPFVDEYAKSHDVHKAAKAAEEGTEKTKTMKAKLGRAVYVGDELTVPDPGAVGVASIIKGFAK</sequence>
<evidence type="ECO:0000313" key="17">
    <source>
        <dbReference type="Proteomes" id="UP000001744"/>
    </source>
</evidence>
<dbReference type="STRING" id="402676.B6K6I7"/>
<protein>
    <submittedName>
        <fullName evidence="15">Dihydroxyacetone kinase Dak1</fullName>
    </submittedName>
</protein>
<feature type="binding site" evidence="12">
    <location>
        <position position="109"/>
    </location>
    <ligand>
        <name>substrate</name>
    </ligand>
</feature>
<dbReference type="Gene3D" id="3.40.50.10440">
    <property type="entry name" value="Dihydroxyacetone kinase, domain 1"/>
    <property type="match status" value="1"/>
</dbReference>
<dbReference type="GO" id="GO:0019563">
    <property type="term" value="P:glycerol catabolic process"/>
    <property type="evidence" value="ECO:0000318"/>
    <property type="project" value="GO_Central"/>
</dbReference>
<comment type="function">
    <text evidence="1">Catalyzes both the phosphorylation of dihydroxyacetone and of glyceraldehyde.</text>
</comment>
<dbReference type="GO" id="GO:0005524">
    <property type="term" value="F:ATP binding"/>
    <property type="evidence" value="ECO:0007669"/>
    <property type="project" value="UniProtKB-KW"/>
</dbReference>
<dbReference type="Proteomes" id="UP000001744">
    <property type="component" value="Unassembled WGS sequence"/>
</dbReference>